<keyword evidence="5" id="KW-1185">Reference proteome</keyword>
<accession>A0A919TNS3</accession>
<dbReference type="Gene3D" id="2.130.10.130">
    <property type="entry name" value="Integrin alpha, N-terminal"/>
    <property type="match status" value="1"/>
</dbReference>
<comment type="caution">
    <text evidence="4">The sequence shown here is derived from an EMBL/GenBank/DDBJ whole genome shotgun (WGS) entry which is preliminary data.</text>
</comment>
<name>A0A919TNS3_9ACTN</name>
<evidence type="ECO:0008006" key="6">
    <source>
        <dbReference type="Google" id="ProtNLM"/>
    </source>
</evidence>
<evidence type="ECO:0000313" key="4">
    <source>
        <dbReference type="EMBL" id="GIF08468.1"/>
    </source>
</evidence>
<dbReference type="PANTHER" id="PTHR46580:SF2">
    <property type="entry name" value="MAM DOMAIN-CONTAINING PROTEIN"/>
    <property type="match status" value="1"/>
</dbReference>
<feature type="compositionally biased region" description="Low complexity" evidence="2">
    <location>
        <begin position="205"/>
        <end position="224"/>
    </location>
</feature>
<organism evidence="4 5">
    <name type="scientific">Actinoplanes siamensis</name>
    <dbReference type="NCBI Taxonomy" id="1223317"/>
    <lineage>
        <taxon>Bacteria</taxon>
        <taxon>Bacillati</taxon>
        <taxon>Actinomycetota</taxon>
        <taxon>Actinomycetes</taxon>
        <taxon>Micromonosporales</taxon>
        <taxon>Micromonosporaceae</taxon>
        <taxon>Actinoplanes</taxon>
    </lineage>
</organism>
<dbReference type="Pfam" id="PF13517">
    <property type="entry name" value="FG-GAP_3"/>
    <property type="match status" value="1"/>
</dbReference>
<dbReference type="InterPro" id="IPR013517">
    <property type="entry name" value="FG-GAP"/>
</dbReference>
<evidence type="ECO:0000256" key="3">
    <source>
        <dbReference type="SAM" id="SignalP"/>
    </source>
</evidence>
<evidence type="ECO:0000313" key="5">
    <source>
        <dbReference type="Proteomes" id="UP000629619"/>
    </source>
</evidence>
<dbReference type="AlphaFoldDB" id="A0A919TNS3"/>
<sequence length="497" mass="51269">MAVGHSGSHSAPRWLVASALAVGSVLVPSPAHAAAPSAAACNGAGTAADRAVADALRPSMNGRRLGKAISARAVACARLIIGTVEQRGLGPRAAVIAITTAIAESTLTNHTTMVDHDSLGLFQQRPSQGWGLPGQLTDPASSTHKFLDAMLRNYPGDTWRGGDIGAIAQRVQKSAYPLAYAPEVHDAQLIVAELWADARTAAAVRPAAPQPAPTTATAERPAGPFQTPLATARTQLGALDGPHALALADWNGDQKPDLVVATGAGAATGKTEVRIMDGASNYASLLLITATALGPGDANTAYSVTDWNGDGKPDLLVTQKSGAASGKVEVRILDGASFFRKFLLETTTPVAADDRAQISAADWNGDGRADLVTVRTAGTASGKVELQVLDGASNFQQAAPPVVSAEPARDGLRVTATDWNGDKRADLVTMQPSGDRTELRVLDDKSRTLAAGTAPVVVDERHELLVTDWNGDRKQDLAVVQKTGTVSGAAEITVLGG</sequence>
<gene>
    <name evidence="4" type="ORF">Asi03nite_60060</name>
</gene>
<dbReference type="InterPro" id="IPR028994">
    <property type="entry name" value="Integrin_alpha_N"/>
</dbReference>
<reference evidence="4" key="1">
    <citation type="submission" date="2021-01" db="EMBL/GenBank/DDBJ databases">
        <title>Whole genome shotgun sequence of Actinoplanes siamensis NBRC 109076.</title>
        <authorList>
            <person name="Komaki H."/>
            <person name="Tamura T."/>
        </authorList>
    </citation>
    <scope>NUCLEOTIDE SEQUENCE</scope>
    <source>
        <strain evidence="4">NBRC 109076</strain>
    </source>
</reference>
<evidence type="ECO:0000256" key="1">
    <source>
        <dbReference type="ARBA" id="ARBA00022729"/>
    </source>
</evidence>
<keyword evidence="1 3" id="KW-0732">Signal</keyword>
<feature type="signal peptide" evidence="3">
    <location>
        <begin position="1"/>
        <end position="33"/>
    </location>
</feature>
<dbReference type="EMBL" id="BOMW01000063">
    <property type="protein sequence ID" value="GIF08468.1"/>
    <property type="molecule type" value="Genomic_DNA"/>
</dbReference>
<proteinExistence type="predicted"/>
<dbReference type="SUPFAM" id="SSF69318">
    <property type="entry name" value="Integrin alpha N-terminal domain"/>
    <property type="match status" value="1"/>
</dbReference>
<protein>
    <recommendedName>
        <fullName evidence="6">VCBS repeat protein</fullName>
    </recommendedName>
</protein>
<dbReference type="PANTHER" id="PTHR46580">
    <property type="entry name" value="SENSOR KINASE-RELATED"/>
    <property type="match status" value="1"/>
</dbReference>
<evidence type="ECO:0000256" key="2">
    <source>
        <dbReference type="SAM" id="MobiDB-lite"/>
    </source>
</evidence>
<feature type="chain" id="PRO_5037688832" description="VCBS repeat protein" evidence="3">
    <location>
        <begin position="34"/>
        <end position="497"/>
    </location>
</feature>
<feature type="region of interest" description="Disordered" evidence="2">
    <location>
        <begin position="205"/>
        <end position="225"/>
    </location>
</feature>
<dbReference type="Proteomes" id="UP000629619">
    <property type="component" value="Unassembled WGS sequence"/>
</dbReference>